<dbReference type="Proteomes" id="UP000703269">
    <property type="component" value="Unassembled WGS sequence"/>
</dbReference>
<organism evidence="1 2">
    <name type="scientific">Phanerochaete sordida</name>
    <dbReference type="NCBI Taxonomy" id="48140"/>
    <lineage>
        <taxon>Eukaryota</taxon>
        <taxon>Fungi</taxon>
        <taxon>Dikarya</taxon>
        <taxon>Basidiomycota</taxon>
        <taxon>Agaricomycotina</taxon>
        <taxon>Agaricomycetes</taxon>
        <taxon>Polyporales</taxon>
        <taxon>Phanerochaetaceae</taxon>
        <taxon>Phanerochaete</taxon>
    </lineage>
</organism>
<sequence length="78" mass="9013">MIPAARLRHTLTLKRKLHLHYGFDTFVRGVKNAAPQCQSFRGYVRRRPCLLRAMSGLRFPRLVHENSACRASKRAPQP</sequence>
<gene>
    <name evidence="1" type="ORF">PsYK624_151770</name>
</gene>
<dbReference type="EMBL" id="BPQB01000097">
    <property type="protein sequence ID" value="GJE98939.1"/>
    <property type="molecule type" value="Genomic_DNA"/>
</dbReference>
<evidence type="ECO:0000313" key="2">
    <source>
        <dbReference type="Proteomes" id="UP000703269"/>
    </source>
</evidence>
<keyword evidence="2" id="KW-1185">Reference proteome</keyword>
<proteinExistence type="predicted"/>
<protein>
    <submittedName>
        <fullName evidence="1">Uncharacterized protein</fullName>
    </submittedName>
</protein>
<comment type="caution">
    <text evidence="1">The sequence shown here is derived from an EMBL/GenBank/DDBJ whole genome shotgun (WGS) entry which is preliminary data.</text>
</comment>
<accession>A0A9P3GRC4</accession>
<evidence type="ECO:0000313" key="1">
    <source>
        <dbReference type="EMBL" id="GJE98939.1"/>
    </source>
</evidence>
<name>A0A9P3GRC4_9APHY</name>
<dbReference type="AlphaFoldDB" id="A0A9P3GRC4"/>
<reference evidence="1 2" key="1">
    <citation type="submission" date="2021-08" db="EMBL/GenBank/DDBJ databases">
        <title>Draft Genome Sequence of Phanerochaete sordida strain YK-624.</title>
        <authorList>
            <person name="Mori T."/>
            <person name="Dohra H."/>
            <person name="Suzuki T."/>
            <person name="Kawagishi H."/>
            <person name="Hirai H."/>
        </authorList>
    </citation>
    <scope>NUCLEOTIDE SEQUENCE [LARGE SCALE GENOMIC DNA]</scope>
    <source>
        <strain evidence="1 2">YK-624</strain>
    </source>
</reference>